<dbReference type="PANTHER" id="PTHR43381:SF5">
    <property type="entry name" value="TR-TYPE G DOMAIN-CONTAINING PROTEIN"/>
    <property type="match status" value="1"/>
</dbReference>
<comment type="function">
    <text evidence="7 9">One of the essential components for the initiation of protein synthesis. Protects formylmethionyl-tRNA from spontaneous hydrolysis and promotes its binding to the 30S ribosomal subunits. Also involved in the hydrolysis of GTP during the formation of the 70S ribosomal complex.</text>
</comment>
<dbReference type="Pfam" id="PF22042">
    <property type="entry name" value="EF-G_D2"/>
    <property type="match status" value="1"/>
</dbReference>
<dbReference type="Proteomes" id="UP000077623">
    <property type="component" value="Unassembled WGS sequence"/>
</dbReference>
<evidence type="ECO:0000256" key="2">
    <source>
        <dbReference type="ARBA" id="ARBA00020675"/>
    </source>
</evidence>
<dbReference type="CDD" id="cd03702">
    <property type="entry name" value="IF2_mtIF2_II"/>
    <property type="match status" value="1"/>
</dbReference>
<dbReference type="FunFam" id="3.40.50.300:FF:000019">
    <property type="entry name" value="Translation initiation factor IF-2"/>
    <property type="match status" value="1"/>
</dbReference>
<dbReference type="InterPro" id="IPR053905">
    <property type="entry name" value="EF-G-like_DII"/>
</dbReference>
<dbReference type="RefSeq" id="WP_187150240.1">
    <property type="nucleotide sequence ID" value="NZ_LWUJ01000011.1"/>
</dbReference>
<dbReference type="PANTHER" id="PTHR43381">
    <property type="entry name" value="TRANSLATION INITIATION FACTOR IF-2-RELATED"/>
    <property type="match status" value="1"/>
</dbReference>
<gene>
    <name evidence="11" type="ORF">A6V39_03110</name>
</gene>
<dbReference type="CDD" id="cd03692">
    <property type="entry name" value="mtIF2_IVc"/>
    <property type="match status" value="1"/>
</dbReference>
<dbReference type="AlphaFoldDB" id="A0A1A9QDR6"/>
<dbReference type="SUPFAM" id="SSF50447">
    <property type="entry name" value="Translation proteins"/>
    <property type="match status" value="2"/>
</dbReference>
<dbReference type="CDD" id="cd01887">
    <property type="entry name" value="IF2_eIF5B"/>
    <property type="match status" value="1"/>
</dbReference>
<dbReference type="Gene3D" id="2.40.30.10">
    <property type="entry name" value="Translation factors"/>
    <property type="match status" value="2"/>
</dbReference>
<dbReference type="GO" id="GO:0005525">
    <property type="term" value="F:GTP binding"/>
    <property type="evidence" value="ECO:0007669"/>
    <property type="project" value="UniProtKB-KW"/>
</dbReference>
<proteinExistence type="inferred from homology"/>
<feature type="domain" description="Tr-type G" evidence="10">
    <location>
        <begin position="90"/>
        <end position="259"/>
    </location>
</feature>
<accession>A0A1A9QDR6</accession>
<comment type="caution">
    <text evidence="11">The sequence shown here is derived from an EMBL/GenBank/DDBJ whole genome shotgun (WGS) entry which is preliminary data.</text>
</comment>
<reference evidence="12" key="1">
    <citation type="submission" date="2016-04" db="EMBL/GenBank/DDBJ databases">
        <authorList>
            <person name="Quiroz-Castaneda R.E."/>
            <person name="Martinez-Ocampo F."/>
        </authorList>
    </citation>
    <scope>NUCLEOTIDE SEQUENCE [LARGE SCALE GENOMIC DNA]</scope>
    <source>
        <strain evidence="12">INIFAP01</strain>
    </source>
</reference>
<keyword evidence="12" id="KW-1185">Reference proteome</keyword>
<evidence type="ECO:0000256" key="3">
    <source>
        <dbReference type="ARBA" id="ARBA00022540"/>
    </source>
</evidence>
<dbReference type="EMBL" id="LWUJ01000011">
    <property type="protein sequence ID" value="OAL10398.1"/>
    <property type="molecule type" value="Genomic_DNA"/>
</dbReference>
<dbReference type="Pfam" id="PF00009">
    <property type="entry name" value="GTP_EFTU"/>
    <property type="match status" value="1"/>
</dbReference>
<dbReference type="Gene3D" id="3.40.50.10050">
    <property type="entry name" value="Translation initiation factor IF- 2, domain 3"/>
    <property type="match status" value="1"/>
</dbReference>
<comment type="similarity">
    <text evidence="1 9">Belongs to the TRAFAC class translation factor GTPase superfamily. Classic translation factor GTPase family. IF-2 subfamily.</text>
</comment>
<dbReference type="NCBIfam" id="TIGR00487">
    <property type="entry name" value="IF-2"/>
    <property type="match status" value="1"/>
</dbReference>
<evidence type="ECO:0000256" key="6">
    <source>
        <dbReference type="ARBA" id="ARBA00023134"/>
    </source>
</evidence>
<keyword evidence="5 9" id="KW-0648">Protein biosynthesis</keyword>
<evidence type="ECO:0000259" key="10">
    <source>
        <dbReference type="PROSITE" id="PS51722"/>
    </source>
</evidence>
<dbReference type="InterPro" id="IPR000178">
    <property type="entry name" value="TF_IF2_bacterial-like"/>
</dbReference>
<evidence type="ECO:0000256" key="9">
    <source>
        <dbReference type="RuleBase" id="RU000644"/>
    </source>
</evidence>
<dbReference type="GO" id="GO:0003743">
    <property type="term" value="F:translation initiation factor activity"/>
    <property type="evidence" value="ECO:0007669"/>
    <property type="project" value="UniProtKB-UniRule"/>
</dbReference>
<dbReference type="STRING" id="432608.A6V39_03110"/>
<organism evidence="11 12">
    <name type="scientific">Candidatus Mycoplasma haematobovis</name>
    <dbReference type="NCBI Taxonomy" id="432608"/>
    <lineage>
        <taxon>Bacteria</taxon>
        <taxon>Bacillati</taxon>
        <taxon>Mycoplasmatota</taxon>
        <taxon>Mollicutes</taxon>
        <taxon>Mycoplasmataceae</taxon>
        <taxon>Mycoplasma</taxon>
    </lineage>
</organism>
<dbReference type="InterPro" id="IPR000795">
    <property type="entry name" value="T_Tr_GTP-bd_dom"/>
</dbReference>
<dbReference type="SUPFAM" id="SSF52540">
    <property type="entry name" value="P-loop containing nucleoside triphosphate hydrolases"/>
    <property type="match status" value="1"/>
</dbReference>
<dbReference type="Pfam" id="PF11987">
    <property type="entry name" value="IF-2"/>
    <property type="match status" value="1"/>
</dbReference>
<dbReference type="InterPro" id="IPR027417">
    <property type="entry name" value="P-loop_NTPase"/>
</dbReference>
<evidence type="ECO:0000256" key="7">
    <source>
        <dbReference type="ARBA" id="ARBA00025162"/>
    </source>
</evidence>
<dbReference type="InterPro" id="IPR015760">
    <property type="entry name" value="TIF_IF2"/>
</dbReference>
<evidence type="ECO:0000256" key="8">
    <source>
        <dbReference type="NCBIfam" id="TIGR00487"/>
    </source>
</evidence>
<dbReference type="Gene3D" id="3.40.50.300">
    <property type="entry name" value="P-loop containing nucleotide triphosphate hydrolases"/>
    <property type="match status" value="1"/>
</dbReference>
<evidence type="ECO:0000256" key="1">
    <source>
        <dbReference type="ARBA" id="ARBA00007733"/>
    </source>
</evidence>
<evidence type="ECO:0000313" key="12">
    <source>
        <dbReference type="Proteomes" id="UP000077623"/>
    </source>
</evidence>
<dbReference type="SUPFAM" id="SSF52156">
    <property type="entry name" value="Initiation factor IF2/eIF5b, domain 3"/>
    <property type="match status" value="1"/>
</dbReference>
<dbReference type="FunFam" id="2.40.30.10:FF:000008">
    <property type="entry name" value="Translation initiation factor IF-2"/>
    <property type="match status" value="1"/>
</dbReference>
<keyword evidence="6" id="KW-0342">GTP-binding</keyword>
<evidence type="ECO:0000313" key="11">
    <source>
        <dbReference type="EMBL" id="OAL10398.1"/>
    </source>
</evidence>
<keyword evidence="4" id="KW-0547">Nucleotide-binding</keyword>
<name>A0A1A9QDR6_9MOLU</name>
<dbReference type="GO" id="GO:0005829">
    <property type="term" value="C:cytosol"/>
    <property type="evidence" value="ECO:0007669"/>
    <property type="project" value="TreeGrafter"/>
</dbReference>
<dbReference type="InterPro" id="IPR005225">
    <property type="entry name" value="Small_GTP-bd"/>
</dbReference>
<dbReference type="InterPro" id="IPR036925">
    <property type="entry name" value="TIF_IF2_dom3_sf"/>
</dbReference>
<evidence type="ECO:0000256" key="5">
    <source>
        <dbReference type="ARBA" id="ARBA00022917"/>
    </source>
</evidence>
<dbReference type="InterPro" id="IPR044145">
    <property type="entry name" value="IF2_II"/>
</dbReference>
<dbReference type="InterPro" id="IPR023115">
    <property type="entry name" value="TIF_IF2_dom3"/>
</dbReference>
<sequence>MTNHNESSFNFVKPLTVSDFAKKVNVDAGSIIKYFFIKGIITNLNTILKEEDCLSLCESFNIQFSKSEGNDQESDIFSPYLTLDSKKTIEKTPIVTIMGHVDHGKTTLLDKIRGSNVTDSEYGGITQHIGAYQIVKNKKKITFLDTPGHEAFTKMRARGANVTDIVVLVTAADDGIKPQTIEAIQHALAAKVKLIVFINKIDKGTKNIGSIKNTLMEHGVILEEFGGDVLCVEGSALQGKGIDELLESILLVAEIAELKTTEETPAIGTVIESRINKGMGSTATVLLSRGTLKCGDFIVMKSSFCKIKSIADASNKPIKLLEPCLPAVLSGFKSLPEAGDKFLSFKNEKEAKELFEKWQDDLQKESVILEKTKETENLTIILRADVSGSLEAIKEIIYRYNIPIIASSIGSVTDADLQLASISSSIVINFNQKIPTTIINSAKEMKLALKDYRSVYEIEEDLIAIIEGNKVIEKVEEVLGRAEVLKLWHHSKVGTIAGCKVISGKINKTDKVRVIREGEILFTSTIKSFKTEAFEIKECLENQECGIVVNNWNNIKVGDFIEAFRIV</sequence>
<dbReference type="InterPro" id="IPR009000">
    <property type="entry name" value="Transl_B-barrel_sf"/>
</dbReference>
<dbReference type="PROSITE" id="PS51722">
    <property type="entry name" value="G_TR_2"/>
    <property type="match status" value="1"/>
</dbReference>
<dbReference type="GO" id="GO:0003924">
    <property type="term" value="F:GTPase activity"/>
    <property type="evidence" value="ECO:0007669"/>
    <property type="project" value="InterPro"/>
</dbReference>
<protein>
    <recommendedName>
        <fullName evidence="2 8">Translation initiation factor IF-2</fullName>
    </recommendedName>
</protein>
<dbReference type="NCBIfam" id="TIGR00231">
    <property type="entry name" value="small_GTP"/>
    <property type="match status" value="1"/>
</dbReference>
<keyword evidence="3 9" id="KW-0396">Initiation factor</keyword>
<evidence type="ECO:0000256" key="4">
    <source>
        <dbReference type="ARBA" id="ARBA00022741"/>
    </source>
</evidence>